<organism evidence="2 3">
    <name type="scientific">Pleurodeles waltl</name>
    <name type="common">Iberian ribbed newt</name>
    <dbReference type="NCBI Taxonomy" id="8319"/>
    <lineage>
        <taxon>Eukaryota</taxon>
        <taxon>Metazoa</taxon>
        <taxon>Chordata</taxon>
        <taxon>Craniata</taxon>
        <taxon>Vertebrata</taxon>
        <taxon>Euteleostomi</taxon>
        <taxon>Amphibia</taxon>
        <taxon>Batrachia</taxon>
        <taxon>Caudata</taxon>
        <taxon>Salamandroidea</taxon>
        <taxon>Salamandridae</taxon>
        <taxon>Pleurodelinae</taxon>
        <taxon>Pleurodeles</taxon>
    </lineage>
</organism>
<evidence type="ECO:0000313" key="2">
    <source>
        <dbReference type="EMBL" id="KAJ1095382.1"/>
    </source>
</evidence>
<evidence type="ECO:0000313" key="3">
    <source>
        <dbReference type="Proteomes" id="UP001066276"/>
    </source>
</evidence>
<dbReference type="Proteomes" id="UP001066276">
    <property type="component" value="Chromosome 10"/>
</dbReference>
<feature type="region of interest" description="Disordered" evidence="1">
    <location>
        <begin position="164"/>
        <end position="229"/>
    </location>
</feature>
<keyword evidence="3" id="KW-1185">Reference proteome</keyword>
<dbReference type="EMBL" id="JANPWB010000014">
    <property type="protein sequence ID" value="KAJ1095382.1"/>
    <property type="molecule type" value="Genomic_DNA"/>
</dbReference>
<feature type="region of interest" description="Disordered" evidence="1">
    <location>
        <begin position="52"/>
        <end position="117"/>
    </location>
</feature>
<feature type="compositionally biased region" description="Basic residues" evidence="1">
    <location>
        <begin position="68"/>
        <end position="82"/>
    </location>
</feature>
<gene>
    <name evidence="2" type="ORF">NDU88_000547</name>
</gene>
<proteinExistence type="predicted"/>
<reference evidence="2" key="1">
    <citation type="journal article" date="2022" name="bioRxiv">
        <title>Sequencing and chromosome-scale assembly of the giantPleurodeles waltlgenome.</title>
        <authorList>
            <person name="Brown T."/>
            <person name="Elewa A."/>
            <person name="Iarovenko S."/>
            <person name="Subramanian E."/>
            <person name="Araus A.J."/>
            <person name="Petzold A."/>
            <person name="Susuki M."/>
            <person name="Suzuki K.-i.T."/>
            <person name="Hayashi T."/>
            <person name="Toyoda A."/>
            <person name="Oliveira C."/>
            <person name="Osipova E."/>
            <person name="Leigh N.D."/>
            <person name="Simon A."/>
            <person name="Yun M.H."/>
        </authorList>
    </citation>
    <scope>NUCLEOTIDE SEQUENCE</scope>
    <source>
        <strain evidence="2">20211129_DDA</strain>
        <tissue evidence="2">Liver</tissue>
    </source>
</reference>
<dbReference type="AlphaFoldDB" id="A0AAV7LV49"/>
<name>A0AAV7LV49_PLEWA</name>
<accession>A0AAV7LV49</accession>
<sequence length="386" mass="41859">MRPGRIRPYEISYVYWWGEAEPRTSKWVILALSVVQAWLLIFRDIRSYALHGRRGRRSPQPVRYTPPKARRGPHSTRARVRRPPPQIKGGVPGRARRPFPAPTLPRSDPARKHRPVLSPRRHRTTLLPVLGGGATWSCRDAKPYQGGLAHCRAPPVFLVAPTERGRTGSRGVPQAAPQPVGPLPGPTAVQAQQPSTPPAIPRGSRTGRPDRRAHVSPAAGGPPHLPTHSTRRVLLPRIQQLITGPSAATFVSLRAAPGTGGVASAFYGRPGTRDQDIRQEGGPRAELFSQASAPAAILATPRPKVLLKQGELSMMNAKMGAWPERDNARTCIHLVPPMVAANPAFIYIEDIHLQVQAPTVSTGGISTHPAPKMGNRVSARAVGFHC</sequence>
<comment type="caution">
    <text evidence="2">The sequence shown here is derived from an EMBL/GenBank/DDBJ whole genome shotgun (WGS) entry which is preliminary data.</text>
</comment>
<protein>
    <submittedName>
        <fullName evidence="2">Uncharacterized protein</fullName>
    </submittedName>
</protein>
<evidence type="ECO:0000256" key="1">
    <source>
        <dbReference type="SAM" id="MobiDB-lite"/>
    </source>
</evidence>